<gene>
    <name evidence="1" type="ORF">FA95DRAFT_1496521</name>
</gene>
<dbReference type="Proteomes" id="UP000814033">
    <property type="component" value="Unassembled WGS sequence"/>
</dbReference>
<comment type="caution">
    <text evidence="1">The sequence shown here is derived from an EMBL/GenBank/DDBJ whole genome shotgun (WGS) entry which is preliminary data.</text>
</comment>
<protein>
    <submittedName>
        <fullName evidence="1">Phosphoenolpyruvate/pyruvate domain-containing protein</fullName>
    </submittedName>
</protein>
<proteinExistence type="predicted"/>
<evidence type="ECO:0000313" key="1">
    <source>
        <dbReference type="EMBL" id="KAI0044793.1"/>
    </source>
</evidence>
<reference evidence="1" key="1">
    <citation type="submission" date="2021-02" db="EMBL/GenBank/DDBJ databases">
        <authorList>
            <consortium name="DOE Joint Genome Institute"/>
            <person name="Ahrendt S."/>
            <person name="Looney B.P."/>
            <person name="Miyauchi S."/>
            <person name="Morin E."/>
            <person name="Drula E."/>
            <person name="Courty P.E."/>
            <person name="Chicoki N."/>
            <person name="Fauchery L."/>
            <person name="Kohler A."/>
            <person name="Kuo A."/>
            <person name="Labutti K."/>
            <person name="Pangilinan J."/>
            <person name="Lipzen A."/>
            <person name="Riley R."/>
            <person name="Andreopoulos W."/>
            <person name="He G."/>
            <person name="Johnson J."/>
            <person name="Barry K.W."/>
            <person name="Grigoriev I.V."/>
            <person name="Nagy L."/>
            <person name="Hibbett D."/>
            <person name="Henrissat B."/>
            <person name="Matheny P.B."/>
            <person name="Labbe J."/>
            <person name="Martin F."/>
        </authorList>
    </citation>
    <scope>NUCLEOTIDE SEQUENCE</scope>
    <source>
        <strain evidence="1">FP105234-sp</strain>
    </source>
</reference>
<accession>A0ACB8RKZ9</accession>
<dbReference type="EMBL" id="MU275971">
    <property type="protein sequence ID" value="KAI0044793.1"/>
    <property type="molecule type" value="Genomic_DNA"/>
</dbReference>
<organism evidence="1 2">
    <name type="scientific">Auriscalpium vulgare</name>
    <dbReference type="NCBI Taxonomy" id="40419"/>
    <lineage>
        <taxon>Eukaryota</taxon>
        <taxon>Fungi</taxon>
        <taxon>Dikarya</taxon>
        <taxon>Basidiomycota</taxon>
        <taxon>Agaricomycotina</taxon>
        <taxon>Agaricomycetes</taxon>
        <taxon>Russulales</taxon>
        <taxon>Auriscalpiaceae</taxon>
        <taxon>Auriscalpium</taxon>
    </lineage>
</organism>
<name>A0ACB8RKZ9_9AGAM</name>
<sequence length="267" mass="27788">MAAHALLNAFKAKTPAFGAWIMLPGAFNARTVAQSSPHLSWVVIDCEHGLTSLHPGAAESVQAISSLGPDAPSALIRIPATGASTGTGWQIKYALDAGARGVIVPMVGTADKAREIVADSRFPPAGRRGLGSPFAPSAWGLSASDYLRAANDAVLVIVQIETREAVENISDIAKVDGVDVLFIGPYDLSVALGYETPSPDPHPDVERVIQLVRTTAAHAGKKCAIFCTSGEQANKRAREGFDMIAVTADAAALSENISKHLAAAVSQ</sequence>
<evidence type="ECO:0000313" key="2">
    <source>
        <dbReference type="Proteomes" id="UP000814033"/>
    </source>
</evidence>
<keyword evidence="2" id="KW-1185">Reference proteome</keyword>
<reference evidence="1" key="2">
    <citation type="journal article" date="2022" name="New Phytol.">
        <title>Evolutionary transition to the ectomycorrhizal habit in the genomes of a hyperdiverse lineage of mushroom-forming fungi.</title>
        <authorList>
            <person name="Looney B."/>
            <person name="Miyauchi S."/>
            <person name="Morin E."/>
            <person name="Drula E."/>
            <person name="Courty P.E."/>
            <person name="Kohler A."/>
            <person name="Kuo A."/>
            <person name="LaButti K."/>
            <person name="Pangilinan J."/>
            <person name="Lipzen A."/>
            <person name="Riley R."/>
            <person name="Andreopoulos W."/>
            <person name="He G."/>
            <person name="Johnson J."/>
            <person name="Nolan M."/>
            <person name="Tritt A."/>
            <person name="Barry K.W."/>
            <person name="Grigoriev I.V."/>
            <person name="Nagy L.G."/>
            <person name="Hibbett D."/>
            <person name="Henrissat B."/>
            <person name="Matheny P.B."/>
            <person name="Labbe J."/>
            <person name="Martin F.M."/>
        </authorList>
    </citation>
    <scope>NUCLEOTIDE SEQUENCE</scope>
    <source>
        <strain evidence="1">FP105234-sp</strain>
    </source>
</reference>